<proteinExistence type="predicted"/>
<accession>A0A0J6YIA7</accession>
<gene>
    <name evidence="2" type="ORF">CIRG_06495</name>
</gene>
<name>A0A0J6YIA7_COCIT</name>
<evidence type="ECO:0000313" key="2">
    <source>
        <dbReference type="EMBL" id="KMP06814.1"/>
    </source>
</evidence>
<dbReference type="AlphaFoldDB" id="A0A0J6YIA7"/>
<feature type="region of interest" description="Disordered" evidence="1">
    <location>
        <begin position="1"/>
        <end position="25"/>
    </location>
</feature>
<reference evidence="3" key="1">
    <citation type="journal article" date="2010" name="Genome Res.">
        <title>Population genomic sequencing of Coccidioides fungi reveals recent hybridization and transposon control.</title>
        <authorList>
            <person name="Neafsey D.E."/>
            <person name="Barker B.M."/>
            <person name="Sharpton T.J."/>
            <person name="Stajich J.E."/>
            <person name="Park D.J."/>
            <person name="Whiston E."/>
            <person name="Hung C.-Y."/>
            <person name="McMahan C."/>
            <person name="White J."/>
            <person name="Sykes S."/>
            <person name="Heiman D."/>
            <person name="Young S."/>
            <person name="Zeng Q."/>
            <person name="Abouelleil A."/>
            <person name="Aftuck L."/>
            <person name="Bessette D."/>
            <person name="Brown A."/>
            <person name="FitzGerald M."/>
            <person name="Lui A."/>
            <person name="Macdonald J.P."/>
            <person name="Priest M."/>
            <person name="Orbach M.J."/>
            <person name="Galgiani J.N."/>
            <person name="Kirkland T.N."/>
            <person name="Cole G.T."/>
            <person name="Birren B.W."/>
            <person name="Henn M.R."/>
            <person name="Taylor J.W."/>
            <person name="Rounsley S.D."/>
        </authorList>
    </citation>
    <scope>NUCLEOTIDE SEQUENCE [LARGE SCALE GENOMIC DNA]</scope>
    <source>
        <strain evidence="3">RMSCC 2394</strain>
    </source>
</reference>
<sequence>MAVNIQMNCNDHPVQSASDSTDRTEGLLPDLTIVSPDRDLPTLAGWKVRNTLQVA</sequence>
<evidence type="ECO:0000256" key="1">
    <source>
        <dbReference type="SAM" id="MobiDB-lite"/>
    </source>
</evidence>
<protein>
    <submittedName>
        <fullName evidence="2">Uncharacterized protein</fullName>
    </submittedName>
</protein>
<dbReference type="Proteomes" id="UP000054565">
    <property type="component" value="Unassembled WGS sequence"/>
</dbReference>
<organism evidence="2 3">
    <name type="scientific">Coccidioides immitis RMSCC 2394</name>
    <dbReference type="NCBI Taxonomy" id="404692"/>
    <lineage>
        <taxon>Eukaryota</taxon>
        <taxon>Fungi</taxon>
        <taxon>Dikarya</taxon>
        <taxon>Ascomycota</taxon>
        <taxon>Pezizomycotina</taxon>
        <taxon>Eurotiomycetes</taxon>
        <taxon>Eurotiomycetidae</taxon>
        <taxon>Onygenales</taxon>
        <taxon>Onygenaceae</taxon>
        <taxon>Coccidioides</taxon>
    </lineage>
</organism>
<feature type="compositionally biased region" description="Polar residues" evidence="1">
    <location>
        <begin position="1"/>
        <end position="19"/>
    </location>
</feature>
<evidence type="ECO:0000313" key="3">
    <source>
        <dbReference type="Proteomes" id="UP000054565"/>
    </source>
</evidence>
<dbReference type="EMBL" id="DS028096">
    <property type="protein sequence ID" value="KMP06814.1"/>
    <property type="molecule type" value="Genomic_DNA"/>
</dbReference>